<evidence type="ECO:0000256" key="4">
    <source>
        <dbReference type="ARBA" id="ARBA00022723"/>
    </source>
</evidence>
<keyword evidence="10" id="KW-1133">Transmembrane helix</keyword>
<dbReference type="GO" id="GO:0005737">
    <property type="term" value="C:cytoplasm"/>
    <property type="evidence" value="ECO:0007669"/>
    <property type="project" value="TreeGrafter"/>
</dbReference>
<dbReference type="SUPFAM" id="SSF57850">
    <property type="entry name" value="RING/U-box"/>
    <property type="match status" value="1"/>
</dbReference>
<keyword evidence="6" id="KW-0833">Ubl conjugation pathway</keyword>
<keyword evidence="10" id="KW-0812">Transmembrane</keyword>
<dbReference type="Pfam" id="PF13639">
    <property type="entry name" value="zf-RING_2"/>
    <property type="match status" value="1"/>
</dbReference>
<gene>
    <name evidence="12" type="ORF">POM88_048773</name>
</gene>
<dbReference type="InterPro" id="IPR001841">
    <property type="entry name" value="Znf_RING"/>
</dbReference>
<keyword evidence="5 8" id="KW-0863">Zinc-finger</keyword>
<evidence type="ECO:0000256" key="3">
    <source>
        <dbReference type="ARBA" id="ARBA00022679"/>
    </source>
</evidence>
<feature type="transmembrane region" description="Helical" evidence="10">
    <location>
        <begin position="475"/>
        <end position="495"/>
    </location>
</feature>
<organism evidence="12 13">
    <name type="scientific">Heracleum sosnowskyi</name>
    <dbReference type="NCBI Taxonomy" id="360622"/>
    <lineage>
        <taxon>Eukaryota</taxon>
        <taxon>Viridiplantae</taxon>
        <taxon>Streptophyta</taxon>
        <taxon>Embryophyta</taxon>
        <taxon>Tracheophyta</taxon>
        <taxon>Spermatophyta</taxon>
        <taxon>Magnoliopsida</taxon>
        <taxon>eudicotyledons</taxon>
        <taxon>Gunneridae</taxon>
        <taxon>Pentapetalae</taxon>
        <taxon>asterids</taxon>
        <taxon>campanulids</taxon>
        <taxon>Apiales</taxon>
        <taxon>Apiaceae</taxon>
        <taxon>Apioideae</taxon>
        <taxon>apioid superclade</taxon>
        <taxon>Tordylieae</taxon>
        <taxon>Tordyliinae</taxon>
        <taxon>Heracleum</taxon>
    </lineage>
</organism>
<evidence type="ECO:0000256" key="6">
    <source>
        <dbReference type="ARBA" id="ARBA00022786"/>
    </source>
</evidence>
<dbReference type="PANTHER" id="PTHR15710">
    <property type="entry name" value="E3 UBIQUITIN-PROTEIN LIGASE PRAJA"/>
    <property type="match status" value="1"/>
</dbReference>
<evidence type="ECO:0000256" key="1">
    <source>
        <dbReference type="ARBA" id="ARBA00000900"/>
    </source>
</evidence>
<sequence>MEADLNSVHRESPQSTHVDSTDGTSILDICAWCQRVVSFNNAAGDFEDINVCGDCKVLLLEELGTPIRDNHRRRTTRVRRARYNSSESIETLFSQQFTSMINLSRQRQQNTHEHDTQSVDTAGGRSLQRTSSRTTPIGSGRWRRVLSDTESDGVDSLYGESESNVSFSGFISMSGYGEESDASADGHSIMDTDFFFHPGTGNYLDNDTDIDPMHAGVHHWNSDDQDEEGEDDNDNEWEEGDPGGNTAHSLGARLYLPLLTRRQRPFRSPESDLRIRERRRTDIPDTFPNLEDSELHYYDGNPSNFLDARGFEELIENLADTDGSRRGAPPAAVSYVKSLPSLVISEDQEKQDGLVCAICKDSLTAGTVVNQLPCSHLYHNFCILPWLSARSTCPLCRFELPTDDKESAQSTLRGLVVQEISQNSLNDDGSSDISDINSETDEDSEFTHHTADQRVLVTEAHALECSGRQNVRRRWLFAAAAPIISLVGIVLVMWLGSPLTQGREPVHQDNHVELLNHDQLSVPHSQRASRRWWLF</sequence>
<feature type="domain" description="RING-type" evidence="11">
    <location>
        <begin position="356"/>
        <end position="397"/>
    </location>
</feature>
<proteinExistence type="predicted"/>
<reference evidence="12" key="1">
    <citation type="submission" date="2023-02" db="EMBL/GenBank/DDBJ databases">
        <title>Genome of toxic invasive species Heracleum sosnowskyi carries increased number of genes despite the absence of recent whole-genome duplications.</title>
        <authorList>
            <person name="Schelkunov M."/>
            <person name="Shtratnikova V."/>
            <person name="Makarenko M."/>
            <person name="Klepikova A."/>
            <person name="Omelchenko D."/>
            <person name="Novikova G."/>
            <person name="Obukhova E."/>
            <person name="Bogdanov V."/>
            <person name="Penin A."/>
            <person name="Logacheva M."/>
        </authorList>
    </citation>
    <scope>NUCLEOTIDE SEQUENCE</scope>
    <source>
        <strain evidence="12">Hsosn_3</strain>
        <tissue evidence="12">Leaf</tissue>
    </source>
</reference>
<evidence type="ECO:0000256" key="10">
    <source>
        <dbReference type="SAM" id="Phobius"/>
    </source>
</evidence>
<feature type="compositionally biased region" description="Acidic residues" evidence="9">
    <location>
        <begin position="223"/>
        <end position="241"/>
    </location>
</feature>
<dbReference type="GO" id="GO:0008270">
    <property type="term" value="F:zinc ion binding"/>
    <property type="evidence" value="ECO:0007669"/>
    <property type="project" value="UniProtKB-KW"/>
</dbReference>
<dbReference type="Proteomes" id="UP001237642">
    <property type="component" value="Unassembled WGS sequence"/>
</dbReference>
<comment type="catalytic activity">
    <reaction evidence="1">
        <text>S-ubiquitinyl-[E2 ubiquitin-conjugating enzyme]-L-cysteine + [acceptor protein]-L-lysine = [E2 ubiquitin-conjugating enzyme]-L-cysteine + N(6)-ubiquitinyl-[acceptor protein]-L-lysine.</text>
        <dbReference type="EC" id="2.3.2.27"/>
    </reaction>
</comment>
<evidence type="ECO:0000256" key="8">
    <source>
        <dbReference type="PROSITE-ProRule" id="PRU00175"/>
    </source>
</evidence>
<dbReference type="PROSITE" id="PS50089">
    <property type="entry name" value="ZF_RING_2"/>
    <property type="match status" value="1"/>
</dbReference>
<feature type="region of interest" description="Disordered" evidence="9">
    <location>
        <begin position="104"/>
        <end position="146"/>
    </location>
</feature>
<keyword evidence="10" id="KW-0472">Membrane</keyword>
<evidence type="ECO:0000256" key="9">
    <source>
        <dbReference type="SAM" id="MobiDB-lite"/>
    </source>
</evidence>
<reference evidence="12" key="2">
    <citation type="submission" date="2023-05" db="EMBL/GenBank/DDBJ databases">
        <authorList>
            <person name="Schelkunov M.I."/>
        </authorList>
    </citation>
    <scope>NUCLEOTIDE SEQUENCE</scope>
    <source>
        <strain evidence="12">Hsosn_3</strain>
        <tissue evidence="12">Leaf</tissue>
    </source>
</reference>
<feature type="compositionally biased region" description="Polar residues" evidence="9">
    <location>
        <begin position="127"/>
        <end position="137"/>
    </location>
</feature>
<protein>
    <recommendedName>
        <fullName evidence="2">RING-type E3 ubiquitin transferase</fullName>
        <ecNumber evidence="2">2.3.2.27</ecNumber>
    </recommendedName>
</protein>
<comment type="caution">
    <text evidence="12">The sequence shown here is derived from an EMBL/GenBank/DDBJ whole genome shotgun (WGS) entry which is preliminary data.</text>
</comment>
<feature type="region of interest" description="Disordered" evidence="9">
    <location>
        <begin position="1"/>
        <end position="21"/>
    </location>
</feature>
<keyword evidence="4" id="KW-0479">Metal-binding</keyword>
<feature type="region of interest" description="Disordered" evidence="9">
    <location>
        <begin position="214"/>
        <end position="249"/>
    </location>
</feature>
<dbReference type="FunFam" id="3.30.40.10:FF:000127">
    <property type="entry name" value="E3 ubiquitin-protein ligase RNF181"/>
    <property type="match status" value="1"/>
</dbReference>
<feature type="compositionally biased region" description="Low complexity" evidence="9">
    <location>
        <begin position="424"/>
        <end position="437"/>
    </location>
</feature>
<dbReference type="Gene3D" id="3.30.40.10">
    <property type="entry name" value="Zinc/RING finger domain, C3HC4 (zinc finger)"/>
    <property type="match status" value="1"/>
</dbReference>
<keyword evidence="3" id="KW-0808">Transferase</keyword>
<dbReference type="GO" id="GO:0016567">
    <property type="term" value="P:protein ubiquitination"/>
    <property type="evidence" value="ECO:0007669"/>
    <property type="project" value="UniProtKB-ARBA"/>
</dbReference>
<evidence type="ECO:0000256" key="2">
    <source>
        <dbReference type="ARBA" id="ARBA00012483"/>
    </source>
</evidence>
<dbReference type="EMBL" id="JAUIZM010000011">
    <property type="protein sequence ID" value="KAK1355517.1"/>
    <property type="molecule type" value="Genomic_DNA"/>
</dbReference>
<dbReference type="EC" id="2.3.2.27" evidence="2"/>
<evidence type="ECO:0000313" key="12">
    <source>
        <dbReference type="EMBL" id="KAK1355517.1"/>
    </source>
</evidence>
<keyword evidence="13" id="KW-1185">Reference proteome</keyword>
<dbReference type="CDD" id="cd16454">
    <property type="entry name" value="RING-H2_PA-TM-RING"/>
    <property type="match status" value="1"/>
</dbReference>
<keyword evidence="7" id="KW-0862">Zinc</keyword>
<name>A0AAD8M0Y0_9APIA</name>
<dbReference type="SMART" id="SM00184">
    <property type="entry name" value="RING"/>
    <property type="match status" value="1"/>
</dbReference>
<evidence type="ECO:0000256" key="5">
    <source>
        <dbReference type="ARBA" id="ARBA00022771"/>
    </source>
</evidence>
<feature type="region of interest" description="Disordered" evidence="9">
    <location>
        <begin position="424"/>
        <end position="448"/>
    </location>
</feature>
<evidence type="ECO:0000313" key="13">
    <source>
        <dbReference type="Proteomes" id="UP001237642"/>
    </source>
</evidence>
<evidence type="ECO:0000259" key="11">
    <source>
        <dbReference type="PROSITE" id="PS50089"/>
    </source>
</evidence>
<dbReference type="PANTHER" id="PTHR15710:SF242">
    <property type="entry name" value="OS06G0633500 PROTEIN"/>
    <property type="match status" value="1"/>
</dbReference>
<dbReference type="AlphaFoldDB" id="A0AAD8M0Y0"/>
<dbReference type="GO" id="GO:0061630">
    <property type="term" value="F:ubiquitin protein ligase activity"/>
    <property type="evidence" value="ECO:0007669"/>
    <property type="project" value="UniProtKB-EC"/>
</dbReference>
<dbReference type="InterPro" id="IPR013083">
    <property type="entry name" value="Znf_RING/FYVE/PHD"/>
</dbReference>
<evidence type="ECO:0000256" key="7">
    <source>
        <dbReference type="ARBA" id="ARBA00022833"/>
    </source>
</evidence>
<accession>A0AAD8M0Y0</accession>